<organism evidence="1 2">
    <name type="scientific">Choristoneura fumiferana</name>
    <name type="common">Spruce budworm moth</name>
    <name type="synonym">Archips fumiferana</name>
    <dbReference type="NCBI Taxonomy" id="7141"/>
    <lineage>
        <taxon>Eukaryota</taxon>
        <taxon>Metazoa</taxon>
        <taxon>Ecdysozoa</taxon>
        <taxon>Arthropoda</taxon>
        <taxon>Hexapoda</taxon>
        <taxon>Insecta</taxon>
        <taxon>Pterygota</taxon>
        <taxon>Neoptera</taxon>
        <taxon>Endopterygota</taxon>
        <taxon>Lepidoptera</taxon>
        <taxon>Glossata</taxon>
        <taxon>Ditrysia</taxon>
        <taxon>Tortricoidea</taxon>
        <taxon>Tortricidae</taxon>
        <taxon>Tortricinae</taxon>
        <taxon>Choristoneura</taxon>
    </lineage>
</organism>
<comment type="caution">
    <text evidence="1">The sequence shown here is derived from an EMBL/GenBank/DDBJ whole genome shotgun (WGS) entry which is preliminary data.</text>
</comment>
<protein>
    <submittedName>
        <fullName evidence="1">Uncharacterized protein</fullName>
    </submittedName>
</protein>
<sequence length="115" mass="13062">MVLKLYVVSDGPPSLSVRQALALLEVPCQQVDVDFGAGDHMTDEYALMNPQKEIPVLDDDGFFLSESNAILQYICDKYSPGTPLYPQDPKISYQQRFVIKDLFCRDDCSSEIWQH</sequence>
<reference evidence="1 2" key="1">
    <citation type="journal article" date="2022" name="Genome Biol. Evol.">
        <title>The Spruce Budworm Genome: Reconstructing the Evolutionary History of Antifreeze Proteins.</title>
        <authorList>
            <person name="Beliveau C."/>
            <person name="Gagne P."/>
            <person name="Picq S."/>
            <person name="Vernygora O."/>
            <person name="Keeling C.I."/>
            <person name="Pinkney K."/>
            <person name="Doucet D."/>
            <person name="Wen F."/>
            <person name="Johnston J.S."/>
            <person name="Maaroufi H."/>
            <person name="Boyle B."/>
            <person name="Laroche J."/>
            <person name="Dewar K."/>
            <person name="Juretic N."/>
            <person name="Blackburn G."/>
            <person name="Nisole A."/>
            <person name="Brunet B."/>
            <person name="Brandao M."/>
            <person name="Lumley L."/>
            <person name="Duan J."/>
            <person name="Quan G."/>
            <person name="Lucarotti C.J."/>
            <person name="Roe A.D."/>
            <person name="Sperling F.A.H."/>
            <person name="Levesque R.C."/>
            <person name="Cusson M."/>
        </authorList>
    </citation>
    <scope>NUCLEOTIDE SEQUENCE [LARGE SCALE GENOMIC DNA]</scope>
    <source>
        <strain evidence="1">Glfc:IPQL:Cfum</strain>
    </source>
</reference>
<evidence type="ECO:0000313" key="1">
    <source>
        <dbReference type="EMBL" id="KAI8421049.1"/>
    </source>
</evidence>
<keyword evidence="2" id="KW-1185">Reference proteome</keyword>
<evidence type="ECO:0000313" key="2">
    <source>
        <dbReference type="Proteomes" id="UP001064048"/>
    </source>
</evidence>
<gene>
    <name evidence="1" type="ORF">MSG28_008178</name>
</gene>
<dbReference type="Proteomes" id="UP001064048">
    <property type="component" value="Chromosome 13"/>
</dbReference>
<name>A0ACC0JAK9_CHOFU</name>
<accession>A0ACC0JAK9</accession>
<dbReference type="EMBL" id="CM046113">
    <property type="protein sequence ID" value="KAI8421049.1"/>
    <property type="molecule type" value="Genomic_DNA"/>
</dbReference>
<proteinExistence type="predicted"/>